<dbReference type="Proteomes" id="UP000460412">
    <property type="component" value="Unassembled WGS sequence"/>
</dbReference>
<keyword evidence="2 5" id="KW-0812">Transmembrane</keyword>
<evidence type="ECO:0000313" key="8">
    <source>
        <dbReference type="Proteomes" id="UP000460412"/>
    </source>
</evidence>
<reference evidence="7 8" key="1">
    <citation type="submission" date="2019-12" db="EMBL/GenBank/DDBJ databases">
        <title>Sporaefaciens musculi gen. nov., sp. nov., a novel bacterium isolated from the caecum of an obese mouse.</title>
        <authorList>
            <person name="Rasmussen T.S."/>
            <person name="Streidl T."/>
            <person name="Hitch T.C.A."/>
            <person name="Wortmann E."/>
            <person name="Deptula P."/>
            <person name="Hansen M."/>
            <person name="Nielsen D.S."/>
            <person name="Clavel T."/>
            <person name="Vogensen F.K."/>
        </authorList>
    </citation>
    <scope>NUCLEOTIDE SEQUENCE [LARGE SCALE GENOMIC DNA]</scope>
    <source>
        <strain evidence="7 8">WCA-9-b2</strain>
    </source>
</reference>
<dbReference type="EMBL" id="WUQX01000001">
    <property type="protein sequence ID" value="MXP76307.1"/>
    <property type="molecule type" value="Genomic_DNA"/>
</dbReference>
<evidence type="ECO:0000259" key="6">
    <source>
        <dbReference type="PROSITE" id="PS51012"/>
    </source>
</evidence>
<keyword evidence="4 5" id="KW-0472">Membrane</keyword>
<dbReference type="InterPro" id="IPR052902">
    <property type="entry name" value="ABC-2_transporter"/>
</dbReference>
<feature type="transmembrane region" description="Helical" evidence="5">
    <location>
        <begin position="60"/>
        <end position="81"/>
    </location>
</feature>
<dbReference type="InterPro" id="IPR000412">
    <property type="entry name" value="ABC_2_transport"/>
</dbReference>
<dbReference type="InterPro" id="IPR013525">
    <property type="entry name" value="ABC2_TM"/>
</dbReference>
<dbReference type="PIRSF" id="PIRSF006648">
    <property type="entry name" value="DrrB"/>
    <property type="match status" value="1"/>
</dbReference>
<feature type="transmembrane region" description="Helical" evidence="5">
    <location>
        <begin position="20"/>
        <end position="40"/>
    </location>
</feature>
<gene>
    <name evidence="7" type="ORF">GN277_13160</name>
</gene>
<accession>A0A7X3MHG3</accession>
<sequence length="250" mass="27830">MKQFAMICNIEFRLFVRDFFSFFFALVFPVLMLLLFGGIFGNAPVYDGADMGIMDVTVPAYAVMVTGVTGLMSLPLTLSGYKEKKIYKRFDATPVGKKNIISAQILINFVMTLVGISILLAAGKILYHIQINGDFLSICVGIFLSIGAMFSMGFFLTAIGRDLKSTNMLCYLIYFIMLFLSGATMPDQMFSHTMKKLSSYLPMTHAVDLMQGIFSGDSLILHKRELLILGILAMVCTSVGAVLYRRKDWT</sequence>
<evidence type="ECO:0000256" key="3">
    <source>
        <dbReference type="ARBA" id="ARBA00022989"/>
    </source>
</evidence>
<proteinExistence type="inferred from homology"/>
<organism evidence="7 8">
    <name type="scientific">Sporofaciens musculi</name>
    <dbReference type="NCBI Taxonomy" id="2681861"/>
    <lineage>
        <taxon>Bacteria</taxon>
        <taxon>Bacillati</taxon>
        <taxon>Bacillota</taxon>
        <taxon>Clostridia</taxon>
        <taxon>Lachnospirales</taxon>
        <taxon>Lachnospiraceae</taxon>
        <taxon>Sporofaciens</taxon>
    </lineage>
</organism>
<dbReference type="PANTHER" id="PTHR43027:SF2">
    <property type="entry name" value="TRANSPORT PERMEASE PROTEIN"/>
    <property type="match status" value="1"/>
</dbReference>
<dbReference type="PANTHER" id="PTHR43027">
    <property type="entry name" value="DOXORUBICIN RESISTANCE ABC TRANSPORTER PERMEASE PROTEIN DRRC-RELATED"/>
    <property type="match status" value="1"/>
</dbReference>
<comment type="caution">
    <text evidence="7">The sequence shown here is derived from an EMBL/GenBank/DDBJ whole genome shotgun (WGS) entry which is preliminary data.</text>
</comment>
<feature type="transmembrane region" description="Helical" evidence="5">
    <location>
        <begin position="226"/>
        <end position="244"/>
    </location>
</feature>
<evidence type="ECO:0000256" key="4">
    <source>
        <dbReference type="ARBA" id="ARBA00023136"/>
    </source>
</evidence>
<keyword evidence="3 5" id="KW-1133">Transmembrane helix</keyword>
<dbReference type="GO" id="GO:0140359">
    <property type="term" value="F:ABC-type transporter activity"/>
    <property type="evidence" value="ECO:0007669"/>
    <property type="project" value="InterPro"/>
</dbReference>
<feature type="transmembrane region" description="Helical" evidence="5">
    <location>
        <begin position="168"/>
        <end position="185"/>
    </location>
</feature>
<dbReference type="AlphaFoldDB" id="A0A7X3MHG3"/>
<dbReference type="PROSITE" id="PS51012">
    <property type="entry name" value="ABC_TM2"/>
    <property type="match status" value="1"/>
</dbReference>
<protein>
    <recommendedName>
        <fullName evidence="5">Transport permease protein</fullName>
    </recommendedName>
</protein>
<feature type="domain" description="ABC transmembrane type-2" evidence="6">
    <location>
        <begin position="20"/>
        <end position="247"/>
    </location>
</feature>
<dbReference type="Pfam" id="PF01061">
    <property type="entry name" value="ABC2_membrane"/>
    <property type="match status" value="1"/>
</dbReference>
<feature type="transmembrane region" description="Helical" evidence="5">
    <location>
        <begin position="135"/>
        <end position="156"/>
    </location>
</feature>
<evidence type="ECO:0000256" key="2">
    <source>
        <dbReference type="ARBA" id="ARBA00022692"/>
    </source>
</evidence>
<dbReference type="GO" id="GO:0043190">
    <property type="term" value="C:ATP-binding cassette (ABC) transporter complex"/>
    <property type="evidence" value="ECO:0007669"/>
    <property type="project" value="InterPro"/>
</dbReference>
<evidence type="ECO:0000256" key="1">
    <source>
        <dbReference type="ARBA" id="ARBA00004141"/>
    </source>
</evidence>
<evidence type="ECO:0000256" key="5">
    <source>
        <dbReference type="RuleBase" id="RU361157"/>
    </source>
</evidence>
<keyword evidence="8" id="KW-1185">Reference proteome</keyword>
<dbReference type="PRINTS" id="PR00164">
    <property type="entry name" value="ABC2TRNSPORT"/>
</dbReference>
<dbReference type="RefSeq" id="WP_159751455.1">
    <property type="nucleotide sequence ID" value="NZ_WUQX01000001.1"/>
</dbReference>
<evidence type="ECO:0000313" key="7">
    <source>
        <dbReference type="EMBL" id="MXP76307.1"/>
    </source>
</evidence>
<name>A0A7X3MHG3_9FIRM</name>
<feature type="transmembrane region" description="Helical" evidence="5">
    <location>
        <begin position="105"/>
        <end position="129"/>
    </location>
</feature>
<comment type="similarity">
    <text evidence="5">Belongs to the ABC-2 integral membrane protein family.</text>
</comment>
<dbReference type="InterPro" id="IPR047817">
    <property type="entry name" value="ABC2_TM_bact-type"/>
</dbReference>
<keyword evidence="5" id="KW-1003">Cell membrane</keyword>
<keyword evidence="5" id="KW-0813">Transport</keyword>
<comment type="subcellular location">
    <subcellularLocation>
        <location evidence="5">Cell membrane</location>
        <topology evidence="5">Multi-pass membrane protein</topology>
    </subcellularLocation>
    <subcellularLocation>
        <location evidence="1">Membrane</location>
        <topology evidence="1">Multi-pass membrane protein</topology>
    </subcellularLocation>
</comment>